<feature type="transmembrane region" description="Helical" evidence="6">
    <location>
        <begin position="6"/>
        <end position="31"/>
    </location>
</feature>
<dbReference type="RefSeq" id="WP_184960879.1">
    <property type="nucleotide sequence ID" value="NZ_JACHIN010000003.1"/>
</dbReference>
<keyword evidence="5 6" id="KW-0472">Membrane</keyword>
<dbReference type="PANTHER" id="PTHR30482">
    <property type="entry name" value="HIGH-AFFINITY BRANCHED-CHAIN AMINO ACID TRANSPORT SYSTEM PERMEASE"/>
    <property type="match status" value="1"/>
</dbReference>
<proteinExistence type="predicted"/>
<dbReference type="InterPro" id="IPR043428">
    <property type="entry name" value="LivM-like"/>
</dbReference>
<evidence type="ECO:0000313" key="7">
    <source>
        <dbReference type="EMBL" id="MBB5077216.1"/>
    </source>
</evidence>
<keyword evidence="4 6" id="KW-1133">Transmembrane helix</keyword>
<feature type="transmembrane region" description="Helical" evidence="6">
    <location>
        <begin position="65"/>
        <end position="85"/>
    </location>
</feature>
<keyword evidence="8" id="KW-1185">Reference proteome</keyword>
<dbReference type="Pfam" id="PF02653">
    <property type="entry name" value="BPD_transp_2"/>
    <property type="match status" value="1"/>
</dbReference>
<comment type="subcellular location">
    <subcellularLocation>
        <location evidence="1">Cell membrane</location>
        <topology evidence="1">Multi-pass membrane protein</topology>
    </subcellularLocation>
</comment>
<dbReference type="PANTHER" id="PTHR30482:SF10">
    <property type="entry name" value="HIGH-AFFINITY BRANCHED-CHAIN AMINO ACID TRANSPORT PROTEIN BRAE"/>
    <property type="match status" value="1"/>
</dbReference>
<feature type="transmembrane region" description="Helical" evidence="6">
    <location>
        <begin position="38"/>
        <end position="59"/>
    </location>
</feature>
<dbReference type="GO" id="GO:0015658">
    <property type="term" value="F:branched-chain amino acid transmembrane transporter activity"/>
    <property type="evidence" value="ECO:0007669"/>
    <property type="project" value="InterPro"/>
</dbReference>
<evidence type="ECO:0000256" key="4">
    <source>
        <dbReference type="ARBA" id="ARBA00022989"/>
    </source>
</evidence>
<keyword evidence="2" id="KW-1003">Cell membrane</keyword>
<dbReference type="InterPro" id="IPR001851">
    <property type="entry name" value="ABC_transp_permease"/>
</dbReference>
<feature type="transmembrane region" description="Helical" evidence="6">
    <location>
        <begin position="92"/>
        <end position="110"/>
    </location>
</feature>
<dbReference type="GO" id="GO:0005886">
    <property type="term" value="C:plasma membrane"/>
    <property type="evidence" value="ECO:0007669"/>
    <property type="project" value="UniProtKB-SubCell"/>
</dbReference>
<gene>
    <name evidence="7" type="ORF">HNR40_002689</name>
</gene>
<feature type="transmembrane region" description="Helical" evidence="6">
    <location>
        <begin position="209"/>
        <end position="227"/>
    </location>
</feature>
<evidence type="ECO:0000256" key="1">
    <source>
        <dbReference type="ARBA" id="ARBA00004651"/>
    </source>
</evidence>
<organism evidence="7 8">
    <name type="scientific">Nonomuraea endophytica</name>
    <dbReference type="NCBI Taxonomy" id="714136"/>
    <lineage>
        <taxon>Bacteria</taxon>
        <taxon>Bacillati</taxon>
        <taxon>Actinomycetota</taxon>
        <taxon>Actinomycetes</taxon>
        <taxon>Streptosporangiales</taxon>
        <taxon>Streptosporangiaceae</taxon>
        <taxon>Nonomuraea</taxon>
    </lineage>
</organism>
<feature type="transmembrane region" description="Helical" evidence="6">
    <location>
        <begin position="292"/>
        <end position="311"/>
    </location>
</feature>
<keyword evidence="3 6" id="KW-0812">Transmembrane</keyword>
<accession>A0A7W8EFD3</accession>
<dbReference type="EMBL" id="JACHIN010000003">
    <property type="protein sequence ID" value="MBB5077216.1"/>
    <property type="molecule type" value="Genomic_DNA"/>
</dbReference>
<reference evidence="7 8" key="1">
    <citation type="submission" date="2020-08" db="EMBL/GenBank/DDBJ databases">
        <title>Genomic Encyclopedia of Type Strains, Phase IV (KMG-IV): sequencing the most valuable type-strain genomes for metagenomic binning, comparative biology and taxonomic classification.</title>
        <authorList>
            <person name="Goeker M."/>
        </authorList>
    </citation>
    <scope>NUCLEOTIDE SEQUENCE [LARGE SCALE GENOMIC DNA]</scope>
    <source>
        <strain evidence="7 8">DSM 45385</strain>
    </source>
</reference>
<dbReference type="AlphaFoldDB" id="A0A7W8EFD3"/>
<evidence type="ECO:0000256" key="5">
    <source>
        <dbReference type="ARBA" id="ARBA00023136"/>
    </source>
</evidence>
<evidence type="ECO:0000256" key="6">
    <source>
        <dbReference type="SAM" id="Phobius"/>
    </source>
</evidence>
<name>A0A7W8EFD3_9ACTN</name>
<dbReference type="CDD" id="cd06581">
    <property type="entry name" value="TM_PBP1_LivM_like"/>
    <property type="match status" value="1"/>
</dbReference>
<feature type="transmembrane region" description="Helical" evidence="6">
    <location>
        <begin position="156"/>
        <end position="176"/>
    </location>
</feature>
<sequence>MDWFNIMVTTVEAAVGVETVFYMLAAIGINLHFGYTGLLNFGQAAFLGVAAYGLAVTVVTIGLPFWVGIGIGLASVILLALLLGIPTLRLRADYLAIVTIAAAEIVRLIFRSVTFKDYFGGSDGRYGFSEGFFAMNPFSKGEYGIGPFTFNERVTWVLLIGWILVGLSCLVIYMLMKSPWGRVLKAIREDEEAVRALGKNVFSYKMQSLILGGLIGSFGGYIYALGYASVQPDAFSTELTFYAYTIVILGGAARVFGPVVGSMIFWVLLVFIGNLLNELIEAQYITWMSVNQIGAFRFMLVGLGLVLLLVFRPQGIFGDKREIALDAR</sequence>
<comment type="caution">
    <text evidence="7">The sequence shown here is derived from an EMBL/GenBank/DDBJ whole genome shotgun (WGS) entry which is preliminary data.</text>
</comment>
<evidence type="ECO:0000256" key="2">
    <source>
        <dbReference type="ARBA" id="ARBA00022475"/>
    </source>
</evidence>
<evidence type="ECO:0000256" key="3">
    <source>
        <dbReference type="ARBA" id="ARBA00022692"/>
    </source>
</evidence>
<protein>
    <submittedName>
        <fullName evidence="7">Branched-chain amino acid transport system permease protein</fullName>
    </submittedName>
</protein>
<evidence type="ECO:0000313" key="8">
    <source>
        <dbReference type="Proteomes" id="UP000568380"/>
    </source>
</evidence>
<dbReference type="Proteomes" id="UP000568380">
    <property type="component" value="Unassembled WGS sequence"/>
</dbReference>